<dbReference type="RefSeq" id="WP_216521247.1">
    <property type="nucleotide sequence ID" value="NZ_JAHLPM010000016.1"/>
</dbReference>
<name>A0ABS6EBJ6_9FIRM</name>
<evidence type="ECO:0000313" key="3">
    <source>
        <dbReference type="Proteomes" id="UP000749471"/>
    </source>
</evidence>
<dbReference type="InterPro" id="IPR007466">
    <property type="entry name" value="Peptidyl-Arg-deiminase_porph"/>
</dbReference>
<keyword evidence="1" id="KW-0378">Hydrolase</keyword>
<comment type="caution">
    <text evidence="2">The sequence shown here is derived from an EMBL/GenBank/DDBJ whole genome shotgun (WGS) entry which is preliminary data.</text>
</comment>
<keyword evidence="3" id="KW-1185">Reference proteome</keyword>
<dbReference type="Pfam" id="PF04371">
    <property type="entry name" value="PAD_porph"/>
    <property type="match status" value="2"/>
</dbReference>
<dbReference type="Proteomes" id="UP000749471">
    <property type="component" value="Unassembled WGS sequence"/>
</dbReference>
<evidence type="ECO:0000256" key="1">
    <source>
        <dbReference type="ARBA" id="ARBA00022801"/>
    </source>
</evidence>
<dbReference type="PANTHER" id="PTHR31377:SF0">
    <property type="entry name" value="AGMATINE DEIMINASE-RELATED"/>
    <property type="match status" value="1"/>
</dbReference>
<dbReference type="EMBL" id="JAHLPM010000016">
    <property type="protein sequence ID" value="MBU5439538.1"/>
    <property type="molecule type" value="Genomic_DNA"/>
</dbReference>
<protein>
    <submittedName>
        <fullName evidence="2">Agmatine deiminase family protein</fullName>
    </submittedName>
</protein>
<organism evidence="2 3">
    <name type="scientific">Tissierella simiarum</name>
    <dbReference type="NCBI Taxonomy" id="2841534"/>
    <lineage>
        <taxon>Bacteria</taxon>
        <taxon>Bacillati</taxon>
        <taxon>Bacillota</taxon>
        <taxon>Tissierellia</taxon>
        <taxon>Tissierellales</taxon>
        <taxon>Tissierellaceae</taxon>
        <taxon>Tissierella</taxon>
    </lineage>
</organism>
<sequence length="412" mass="47147">MENFRTVGEFEKQESVLIIWPPYANATRKLSTDIVSAQVVLALMEEVEVIVCCYDEEVQKRAKQELDRQGVDTPLIRFVIFPSPIIYPRDFGAEVMIGDFGSRARVDFRFDMYGYYTEDDELSRLLRGFSEFHAKCIGIENTRYSELISEGGDREFNGCGVMMAIRETEVDKRNPGKTVMEVEEELKRVFNLNQIIWLPQCSYSDEYAYSGSIPSADGTFCSFRSATANGHIDEICRFANTDTILIAHISEEEARESKLHALDKERLDRAYEVVNTARNQDGQPFRILKMPVPEPIYIDLYPEDDAYNLWREHNEDMDEGVLDVTSFPDGPINVLPALSYCNFLIANNVVIAQKYYEEGMSKRIKEKDEQALQVLQTAFPNHRIIQINPLALNLYGGGIHCHTRNIPSAQQI</sequence>
<reference evidence="2 3" key="1">
    <citation type="submission" date="2021-06" db="EMBL/GenBank/DDBJ databases">
        <authorList>
            <person name="Sun Q."/>
            <person name="Li D."/>
        </authorList>
    </citation>
    <scope>NUCLEOTIDE SEQUENCE [LARGE SCALE GENOMIC DNA]</scope>
    <source>
        <strain evidence="2 3">MSJ-40</strain>
    </source>
</reference>
<dbReference type="PANTHER" id="PTHR31377">
    <property type="entry name" value="AGMATINE DEIMINASE-RELATED"/>
    <property type="match status" value="1"/>
</dbReference>
<proteinExistence type="predicted"/>
<gene>
    <name evidence="2" type="ORF">KQI42_16105</name>
</gene>
<accession>A0ABS6EBJ6</accession>
<evidence type="ECO:0000313" key="2">
    <source>
        <dbReference type="EMBL" id="MBU5439538.1"/>
    </source>
</evidence>